<dbReference type="Pfam" id="PF00672">
    <property type="entry name" value="HAMP"/>
    <property type="match status" value="1"/>
</dbReference>
<evidence type="ECO:0000313" key="11">
    <source>
        <dbReference type="EMBL" id="MBU3220273.1"/>
    </source>
</evidence>
<name>A0ABS6C469_9CLOT</name>
<accession>A0ABS6C469</accession>
<dbReference type="EC" id="2.7.13.3" evidence="3"/>
<dbReference type="SMART" id="SM00387">
    <property type="entry name" value="HATPase_c"/>
    <property type="match status" value="1"/>
</dbReference>
<dbReference type="InterPro" id="IPR004358">
    <property type="entry name" value="Sig_transdc_His_kin-like_C"/>
</dbReference>
<evidence type="ECO:0000256" key="6">
    <source>
        <dbReference type="ARBA" id="ARBA00022777"/>
    </source>
</evidence>
<evidence type="ECO:0000259" key="10">
    <source>
        <dbReference type="PROSITE" id="PS50885"/>
    </source>
</evidence>
<comment type="caution">
    <text evidence="11">The sequence shown here is derived from an EMBL/GenBank/DDBJ whole genome shotgun (WGS) entry which is preliminary data.</text>
</comment>
<keyword evidence="8" id="KW-0812">Transmembrane</keyword>
<dbReference type="InterPro" id="IPR005467">
    <property type="entry name" value="His_kinase_dom"/>
</dbReference>
<keyword evidence="5" id="KW-0808">Transferase</keyword>
<evidence type="ECO:0000256" key="3">
    <source>
        <dbReference type="ARBA" id="ARBA00012438"/>
    </source>
</evidence>
<dbReference type="InterPro" id="IPR003660">
    <property type="entry name" value="HAMP_dom"/>
</dbReference>
<feature type="domain" description="Histidine kinase" evidence="9">
    <location>
        <begin position="114"/>
        <end position="312"/>
    </location>
</feature>
<dbReference type="Gene3D" id="3.30.565.10">
    <property type="entry name" value="Histidine kinase-like ATPase, C-terminal domain"/>
    <property type="match status" value="1"/>
</dbReference>
<keyword evidence="8" id="KW-0472">Membrane</keyword>
<dbReference type="InterPro" id="IPR003594">
    <property type="entry name" value="HATPase_dom"/>
</dbReference>
<gene>
    <name evidence="11" type="ORF">KPL27_09265</name>
</gene>
<reference evidence="11 12" key="1">
    <citation type="submission" date="2021-06" db="EMBL/GenBank/DDBJ databases">
        <title>Clostridia strains as spoilage organisms.</title>
        <authorList>
            <person name="Wambui J."/>
            <person name="Stephan R."/>
            <person name="Stevens M.J.A."/>
        </authorList>
    </citation>
    <scope>NUCLEOTIDE SEQUENCE [LARGE SCALE GENOMIC DNA]</scope>
    <source>
        <strain evidence="11 12">CM013</strain>
    </source>
</reference>
<evidence type="ECO:0000256" key="7">
    <source>
        <dbReference type="ARBA" id="ARBA00023012"/>
    </source>
</evidence>
<comment type="subcellular location">
    <subcellularLocation>
        <location evidence="2">Membrane</location>
    </subcellularLocation>
</comment>
<dbReference type="InterPro" id="IPR036890">
    <property type="entry name" value="HATPase_C_sf"/>
</dbReference>
<keyword evidence="11" id="KW-0067">ATP-binding</keyword>
<evidence type="ECO:0000259" key="9">
    <source>
        <dbReference type="PROSITE" id="PS50109"/>
    </source>
</evidence>
<dbReference type="PANTHER" id="PTHR45453">
    <property type="entry name" value="PHOSPHATE REGULON SENSOR PROTEIN PHOR"/>
    <property type="match status" value="1"/>
</dbReference>
<keyword evidence="4" id="KW-0597">Phosphoprotein</keyword>
<evidence type="ECO:0000256" key="1">
    <source>
        <dbReference type="ARBA" id="ARBA00000085"/>
    </source>
</evidence>
<dbReference type="PROSITE" id="PS50885">
    <property type="entry name" value="HAMP"/>
    <property type="match status" value="1"/>
</dbReference>
<evidence type="ECO:0000256" key="5">
    <source>
        <dbReference type="ARBA" id="ARBA00022679"/>
    </source>
</evidence>
<feature type="domain" description="HAMP" evidence="10">
    <location>
        <begin position="117"/>
        <end position="157"/>
    </location>
</feature>
<keyword evidence="6" id="KW-0418">Kinase</keyword>
<organism evidence="11 12">
    <name type="scientific">Clostridium algidicarnis</name>
    <dbReference type="NCBI Taxonomy" id="37659"/>
    <lineage>
        <taxon>Bacteria</taxon>
        <taxon>Bacillati</taxon>
        <taxon>Bacillota</taxon>
        <taxon>Clostridia</taxon>
        <taxon>Eubacteriales</taxon>
        <taxon>Clostridiaceae</taxon>
        <taxon>Clostridium</taxon>
    </lineage>
</organism>
<dbReference type="Gene3D" id="6.10.340.10">
    <property type="match status" value="1"/>
</dbReference>
<evidence type="ECO:0000256" key="4">
    <source>
        <dbReference type="ARBA" id="ARBA00022553"/>
    </source>
</evidence>
<dbReference type="PRINTS" id="PR00344">
    <property type="entry name" value="BCTRLSENSOR"/>
</dbReference>
<feature type="transmembrane region" description="Helical" evidence="8">
    <location>
        <begin position="92"/>
        <end position="115"/>
    </location>
</feature>
<dbReference type="CDD" id="cd00075">
    <property type="entry name" value="HATPase"/>
    <property type="match status" value="1"/>
</dbReference>
<keyword evidence="8" id="KW-1133">Transmembrane helix</keyword>
<proteinExistence type="predicted"/>
<evidence type="ECO:0000256" key="8">
    <source>
        <dbReference type="SAM" id="Phobius"/>
    </source>
</evidence>
<dbReference type="CDD" id="cd06225">
    <property type="entry name" value="HAMP"/>
    <property type="match status" value="1"/>
</dbReference>
<sequence>MLELLDKELGYNVSSKENIFIKVVQEDGKILNLSDKFNYNIKIKEPFNKTKKFKYDDEHLIYKNLRSETKEYGVIYIQIIKDMDNEYDFMKILFVFMLISDFIGIIASIIVGYFVSKRMLRPIDHIIKAADNISINNLKERIEITGPNDELKRLGDTENQRIEKKEFLLNELIYEVVTETNLIDKNHTISSEKNNNVSIFADYKMIKQMVRIFVDNSIKFTPAQGNIDISLETKDKRVKIIISDSGIGIPKDEIQNIFERFYTADKSRSKDIAGTGLGLSIAKWIIDVHKGEVNVQSEEGKGTQVTVILETL</sequence>
<dbReference type="PROSITE" id="PS50109">
    <property type="entry name" value="HIS_KIN"/>
    <property type="match status" value="1"/>
</dbReference>
<keyword evidence="12" id="KW-1185">Reference proteome</keyword>
<dbReference type="Pfam" id="PF02518">
    <property type="entry name" value="HATPase_c"/>
    <property type="match status" value="1"/>
</dbReference>
<protein>
    <recommendedName>
        <fullName evidence="3">histidine kinase</fullName>
        <ecNumber evidence="3">2.7.13.3</ecNumber>
    </recommendedName>
</protein>
<evidence type="ECO:0000256" key="2">
    <source>
        <dbReference type="ARBA" id="ARBA00004370"/>
    </source>
</evidence>
<dbReference type="EMBL" id="JAHLDG010000013">
    <property type="protein sequence ID" value="MBU3220273.1"/>
    <property type="molecule type" value="Genomic_DNA"/>
</dbReference>
<dbReference type="PANTHER" id="PTHR45453:SF1">
    <property type="entry name" value="PHOSPHATE REGULON SENSOR PROTEIN PHOR"/>
    <property type="match status" value="1"/>
</dbReference>
<dbReference type="GO" id="GO:0005524">
    <property type="term" value="F:ATP binding"/>
    <property type="evidence" value="ECO:0007669"/>
    <property type="project" value="UniProtKB-KW"/>
</dbReference>
<evidence type="ECO:0000313" key="12">
    <source>
        <dbReference type="Proteomes" id="UP000740830"/>
    </source>
</evidence>
<keyword evidence="11" id="KW-0547">Nucleotide-binding</keyword>
<comment type="catalytic activity">
    <reaction evidence="1">
        <text>ATP + protein L-histidine = ADP + protein N-phospho-L-histidine.</text>
        <dbReference type="EC" id="2.7.13.3"/>
    </reaction>
</comment>
<dbReference type="SUPFAM" id="SSF55874">
    <property type="entry name" value="ATPase domain of HSP90 chaperone/DNA topoisomerase II/histidine kinase"/>
    <property type="match status" value="1"/>
</dbReference>
<dbReference type="Proteomes" id="UP000740830">
    <property type="component" value="Unassembled WGS sequence"/>
</dbReference>
<keyword evidence="7" id="KW-0902">Two-component regulatory system</keyword>
<dbReference type="InterPro" id="IPR050351">
    <property type="entry name" value="BphY/WalK/GraS-like"/>
</dbReference>